<dbReference type="AlphaFoldDB" id="A0A317Y1G2"/>
<evidence type="ECO:0000256" key="1">
    <source>
        <dbReference type="RuleBase" id="RU363044"/>
    </source>
</evidence>
<evidence type="ECO:0000259" key="3">
    <source>
        <dbReference type="Pfam" id="PF14214"/>
    </source>
</evidence>
<dbReference type="GO" id="GO:0000723">
    <property type="term" value="P:telomere maintenance"/>
    <property type="evidence" value="ECO:0007669"/>
    <property type="project" value="InterPro"/>
</dbReference>
<comment type="cofactor">
    <cofactor evidence="1">
        <name>Mg(2+)</name>
        <dbReference type="ChEBI" id="CHEBI:18420"/>
    </cofactor>
</comment>
<feature type="domain" description="DNA helicase Pif1-like DEAD-box helicase" evidence="2">
    <location>
        <begin position="502"/>
        <end position="727"/>
    </location>
</feature>
<comment type="catalytic activity">
    <reaction evidence="1">
        <text>ATP + H2O = ADP + phosphate + H(+)</text>
        <dbReference type="Rhea" id="RHEA:13065"/>
        <dbReference type="ChEBI" id="CHEBI:15377"/>
        <dbReference type="ChEBI" id="CHEBI:15378"/>
        <dbReference type="ChEBI" id="CHEBI:30616"/>
        <dbReference type="ChEBI" id="CHEBI:43474"/>
        <dbReference type="ChEBI" id="CHEBI:456216"/>
        <dbReference type="EC" id="5.6.2.3"/>
    </reaction>
</comment>
<dbReference type="InterPro" id="IPR025476">
    <property type="entry name" value="Helitron_helicase-like"/>
</dbReference>
<dbReference type="Pfam" id="PF05970">
    <property type="entry name" value="PIF1"/>
    <property type="match status" value="1"/>
</dbReference>
<organism evidence="5">
    <name type="scientific">Zea mays</name>
    <name type="common">Maize</name>
    <dbReference type="NCBI Taxonomy" id="4577"/>
    <lineage>
        <taxon>Eukaryota</taxon>
        <taxon>Viridiplantae</taxon>
        <taxon>Streptophyta</taxon>
        <taxon>Embryophyta</taxon>
        <taxon>Tracheophyta</taxon>
        <taxon>Spermatophyta</taxon>
        <taxon>Magnoliopsida</taxon>
        <taxon>Liliopsida</taxon>
        <taxon>Poales</taxon>
        <taxon>Poaceae</taxon>
        <taxon>PACMAD clade</taxon>
        <taxon>Panicoideae</taxon>
        <taxon>Andropogonodae</taxon>
        <taxon>Andropogoneae</taxon>
        <taxon>Tripsacinae</taxon>
        <taxon>Zea</taxon>
    </lineage>
</organism>
<evidence type="ECO:0000313" key="5">
    <source>
        <dbReference type="EMBL" id="PWZ52036.1"/>
    </source>
</evidence>
<dbReference type="Pfam" id="PF14214">
    <property type="entry name" value="Helitron_like_N"/>
    <property type="match status" value="1"/>
</dbReference>
<proteinExistence type="inferred from homology"/>
<dbReference type="InterPro" id="IPR049163">
    <property type="entry name" value="Pif1-like_2B_dom"/>
</dbReference>
<dbReference type="GO" id="GO:0043139">
    <property type="term" value="F:5'-3' DNA helicase activity"/>
    <property type="evidence" value="ECO:0007669"/>
    <property type="project" value="UniProtKB-EC"/>
</dbReference>
<feature type="domain" description="DNA helicase Pif1-like 2B" evidence="4">
    <location>
        <begin position="826"/>
        <end position="871"/>
    </location>
</feature>
<name>A0A317Y1G2_MAIZE</name>
<dbReference type="EC" id="5.6.2.3" evidence="1"/>
<reference evidence="5" key="1">
    <citation type="journal article" date="2018" name="Nat. Genet.">
        <title>Extensive intraspecific gene order and gene structural variations between Mo17 and other maize genomes.</title>
        <authorList>
            <person name="Sun S."/>
            <person name="Zhou Y."/>
            <person name="Chen J."/>
            <person name="Shi J."/>
            <person name="Zhao H."/>
            <person name="Zhao H."/>
            <person name="Song W."/>
            <person name="Zhang M."/>
            <person name="Cui Y."/>
            <person name="Dong X."/>
            <person name="Liu H."/>
            <person name="Ma X."/>
            <person name="Jiao Y."/>
            <person name="Wang B."/>
            <person name="Wei X."/>
            <person name="Stein J.C."/>
            <person name="Glaubitz J.C."/>
            <person name="Lu F."/>
            <person name="Yu G."/>
            <person name="Liang C."/>
            <person name="Fengler K."/>
            <person name="Li B."/>
            <person name="Rafalski A."/>
            <person name="Schnable P.S."/>
            <person name="Ware D.H."/>
            <person name="Buckler E.S."/>
            <person name="Lai J."/>
        </authorList>
    </citation>
    <scope>NUCLEOTIDE SEQUENCE [LARGE SCALE GENOMIC DNA]</scope>
    <source>
        <tissue evidence="5">Seedling</tissue>
    </source>
</reference>
<dbReference type="Proteomes" id="UP000251960">
    <property type="component" value="Chromosome 1"/>
</dbReference>
<dbReference type="EMBL" id="NCVQ01000001">
    <property type="protein sequence ID" value="PWZ52036.1"/>
    <property type="molecule type" value="Genomic_DNA"/>
</dbReference>
<gene>
    <name evidence="5" type="primary">pif1_13</name>
    <name evidence="5" type="ORF">Zm00014a_020586</name>
</gene>
<comment type="caution">
    <text evidence="5">The sequence shown here is derived from an EMBL/GenBank/DDBJ whole genome shotgun (WGS) entry which is preliminary data.</text>
</comment>
<dbReference type="PANTHER" id="PTHR10492">
    <property type="match status" value="1"/>
</dbReference>
<keyword evidence="1" id="KW-0547">Nucleotide-binding</keyword>
<dbReference type="GO" id="GO:0005524">
    <property type="term" value="F:ATP binding"/>
    <property type="evidence" value="ECO:0007669"/>
    <property type="project" value="UniProtKB-KW"/>
</dbReference>
<keyword evidence="1" id="KW-0227">DNA damage</keyword>
<evidence type="ECO:0000259" key="4">
    <source>
        <dbReference type="Pfam" id="PF21530"/>
    </source>
</evidence>
<comment type="similarity">
    <text evidence="1">Belongs to the helicase family.</text>
</comment>
<keyword evidence="1" id="KW-0067">ATP-binding</keyword>
<dbReference type="SUPFAM" id="SSF52540">
    <property type="entry name" value="P-loop containing nucleoside triphosphate hydrolases"/>
    <property type="match status" value="2"/>
</dbReference>
<dbReference type="InterPro" id="IPR027417">
    <property type="entry name" value="P-loop_NTPase"/>
</dbReference>
<keyword evidence="1" id="KW-0233">DNA recombination</keyword>
<keyword evidence="1" id="KW-0234">DNA repair</keyword>
<dbReference type="FunFam" id="3.40.50.300:FF:002884">
    <property type="entry name" value="ATP-dependent DNA helicase"/>
    <property type="match status" value="1"/>
</dbReference>
<keyword evidence="1 5" id="KW-0347">Helicase</keyword>
<dbReference type="GO" id="GO:0006310">
    <property type="term" value="P:DNA recombination"/>
    <property type="evidence" value="ECO:0007669"/>
    <property type="project" value="UniProtKB-KW"/>
</dbReference>
<dbReference type="Pfam" id="PF21530">
    <property type="entry name" value="Pif1_2B_dom"/>
    <property type="match status" value="1"/>
</dbReference>
<dbReference type="PANTHER" id="PTHR10492:SF90">
    <property type="entry name" value="ATP-DEPENDENT DNA HELICASE"/>
    <property type="match status" value="1"/>
</dbReference>
<protein>
    <recommendedName>
        <fullName evidence="1">ATP-dependent DNA helicase</fullName>
        <ecNumber evidence="1">5.6.2.3</ecNumber>
    </recommendedName>
</protein>
<keyword evidence="1" id="KW-0378">Hydrolase</keyword>
<accession>A0A317Y1G2</accession>
<dbReference type="CDD" id="cd18809">
    <property type="entry name" value="SF1_C_RecD"/>
    <property type="match status" value="1"/>
</dbReference>
<dbReference type="InterPro" id="IPR010285">
    <property type="entry name" value="DNA_helicase_pif1-like_DEAD"/>
</dbReference>
<dbReference type="Gene3D" id="3.40.50.300">
    <property type="entry name" value="P-loop containing nucleotide triphosphate hydrolases"/>
    <property type="match status" value="2"/>
</dbReference>
<evidence type="ECO:0000259" key="2">
    <source>
        <dbReference type="Pfam" id="PF05970"/>
    </source>
</evidence>
<sequence length="997" mass="112990">MKVDEFIADIRQGVTFGPVLAVLYTVEFQKRGLPHIHCLVWLAAGAKEFDASVVDSFICAEIPDLNTDPLGYALVDEFMIHGPCGESNRHCPCMKNNKCSKKFPKDFQDETTIDDFGFALYMRRNNDRHVVKRGVRLNNRSVVPYNMHLLKKYNAHINVEWCNKSNMIKYLFKYVTKGIDRAKVYFESTAQTQNRSPGSHLAPPNEIQEYIDARYLSTCEALWRAFEYDIHFRVPSVERLAVHLPGLNHVRYEPGTDLEELISSPLAKSTMLTEWFEANLRHEEARHLTYCDFPKEWTWDASNRLWRKRSRCAKIGRMYYVHPASGELYYLRMLLMIVKGATNYAEVRTFNGHVYCTFRAACEARGLLEGDNEWILLFDEAIVSASAYQLRQLFVTVVLYCSVGNVRALFDKYWHYFTDDMSRRLRDATGNPNYNIPEEQLMSLLIQNLTDVFTNSGGNINDYDLPRFANHCHYMGENRLINDEMDPDPLMLSMHASSLVAQLNDDQRRVYDTIIGRVHSRSPGFFFVCGHGGTGKTFLWTTLIASLRSEKKIVLAVASSGVASLLLPRGRTAHSRFKIPFDINDASTCNVNRGTMLAELIQIATLIIWDEVPMTHRRCFEALDRTMRDILSEQTPSNAILPFGGKIVVLGGDFRQILPVVRKGSRSSIVNASITNSKLWQHVVLLKLCTNMRLLGPSLEENDRNDLISFGKWVLSIGDGTLPAEKRTGDREPTWITIPDDLLVQTNNDKIAAIVSEVYPDFFTNYDKPTYLASRAIICPNNATVDDINNYVVSLVPGETMCYLSCDTISKSSERIPDFDVLYPTEFLNLINANNFPSHELMLKKGVIIMLLRNLNQSMGLCNGTRLLVTEPGQRILRCIALTGSNVGAAVLIPRITLNTTDVKWPFTLQRRQFPVRVCYAMTINKSQGQTLSKVGLYLKKPVFTHGQLYVAVSRTTSRGGLRILIENEDGSCGVQTRNVVYHEVLAVAEAAAILAT</sequence>
<dbReference type="GO" id="GO:0016887">
    <property type="term" value="F:ATP hydrolysis activity"/>
    <property type="evidence" value="ECO:0007669"/>
    <property type="project" value="RHEA"/>
</dbReference>
<dbReference type="GO" id="GO:0006281">
    <property type="term" value="P:DNA repair"/>
    <property type="evidence" value="ECO:0007669"/>
    <property type="project" value="UniProtKB-KW"/>
</dbReference>
<feature type="domain" description="Helitron helicase-like" evidence="3">
    <location>
        <begin position="1"/>
        <end position="40"/>
    </location>
</feature>